<keyword evidence="9" id="KW-1185">Reference proteome</keyword>
<feature type="compositionally biased region" description="Basic and acidic residues" evidence="5">
    <location>
        <begin position="342"/>
        <end position="357"/>
    </location>
</feature>
<feature type="compositionally biased region" description="Polar residues" evidence="5">
    <location>
        <begin position="358"/>
        <end position="369"/>
    </location>
</feature>
<keyword evidence="6" id="KW-1133">Transmembrane helix</keyword>
<comment type="caution">
    <text evidence="8">The sequence shown here is derived from an EMBL/GenBank/DDBJ whole genome shotgun (WGS) entry which is preliminary data.</text>
</comment>
<dbReference type="Pfam" id="PF00746">
    <property type="entry name" value="Gram_pos_anchor"/>
    <property type="match status" value="1"/>
</dbReference>
<evidence type="ECO:0000256" key="5">
    <source>
        <dbReference type="SAM" id="MobiDB-lite"/>
    </source>
</evidence>
<feature type="region of interest" description="Disordered" evidence="5">
    <location>
        <begin position="1"/>
        <end position="66"/>
    </location>
</feature>
<dbReference type="EMBL" id="RXIA01000043">
    <property type="protein sequence ID" value="RVU69912.1"/>
    <property type="molecule type" value="Genomic_DNA"/>
</dbReference>
<dbReference type="AlphaFoldDB" id="A0A437SSU4"/>
<dbReference type="InterPro" id="IPR041495">
    <property type="entry name" value="Mub_B2"/>
</dbReference>
<evidence type="ECO:0000256" key="3">
    <source>
        <dbReference type="ARBA" id="ARBA00022729"/>
    </source>
</evidence>
<feature type="compositionally biased region" description="Polar residues" evidence="5">
    <location>
        <begin position="43"/>
        <end position="59"/>
    </location>
</feature>
<dbReference type="NCBIfam" id="TIGR01167">
    <property type="entry name" value="LPXTG_anchor"/>
    <property type="match status" value="1"/>
</dbReference>
<keyword evidence="2" id="KW-0964">Secreted</keyword>
<evidence type="ECO:0000259" key="7">
    <source>
        <dbReference type="PROSITE" id="PS50847"/>
    </source>
</evidence>
<evidence type="ECO:0000313" key="9">
    <source>
        <dbReference type="Proteomes" id="UP000288291"/>
    </source>
</evidence>
<feature type="compositionally biased region" description="Polar residues" evidence="5">
    <location>
        <begin position="1"/>
        <end position="11"/>
    </location>
</feature>
<evidence type="ECO:0000256" key="1">
    <source>
        <dbReference type="ARBA" id="ARBA00022512"/>
    </source>
</evidence>
<evidence type="ECO:0000313" key="8">
    <source>
        <dbReference type="EMBL" id="RVU69912.1"/>
    </source>
</evidence>
<dbReference type="RefSeq" id="WP_127796415.1">
    <property type="nucleotide sequence ID" value="NZ_ML136911.1"/>
</dbReference>
<proteinExistence type="predicted"/>
<evidence type="ECO:0000256" key="6">
    <source>
        <dbReference type="SAM" id="Phobius"/>
    </source>
</evidence>
<keyword evidence="6" id="KW-0812">Transmembrane</keyword>
<dbReference type="Gene3D" id="2.60.40.4300">
    <property type="match status" value="1"/>
</dbReference>
<feature type="domain" description="Gram-positive cocci surface proteins LPxTG" evidence="7">
    <location>
        <begin position="449"/>
        <end position="483"/>
    </location>
</feature>
<dbReference type="InterPro" id="IPR019931">
    <property type="entry name" value="LPXTG_anchor"/>
</dbReference>
<dbReference type="Gene3D" id="3.10.20.470">
    <property type="match status" value="1"/>
</dbReference>
<sequence>PVDSDGNQIPGNHNVPYENDPTDPTKGGETPVPTIPGYHVEDSNNPSVHTTDGHTTVTPNDPGKDTDVIYVKDDAQATVMFIDETDSHSHNVLPKVSIHGLAGEDIDFAPAIAFIDTYKNSGYEVVSNNIPSEITKYDLILDNGTVSQVYTVHLKHGVVTIGGDTGNNPKAGDKINPNDPHSKTFTNDETNVNADHTFTVTYTGSNNNPANNVQTTHWTRTVTVDKVTGQKISATDWVTKDSYHEVDTPVVTGYIADKAKANVSDASNYTDKVQPEDYSVTVTYSKVGNFIPVDNTGKPIPGTNPQPYKNDPQDPTKVLPDEDVPSVPGYHTETPKLTPVDPTKDTKVVYIKDDTKVTDNNGDSTSDGQAGSDITKDDNNPGTISDDNQLISPESESEPDNHKLVKKQKHEKDVIVNKIPKTEPGKSHEANRQSSAKNGHLTRVAKQSLPQTGAHKSTMAIVFGILAAGLGLFGLAGKRKKED</sequence>
<feature type="compositionally biased region" description="Basic and acidic residues" evidence="5">
    <location>
        <begin position="410"/>
        <end position="431"/>
    </location>
</feature>
<keyword evidence="4" id="KW-0572">Peptidoglycan-anchor</keyword>
<name>A0A437SSU4_9LACO</name>
<keyword evidence="3" id="KW-0732">Signal</keyword>
<feature type="compositionally biased region" description="Polar residues" evidence="5">
    <location>
        <begin position="380"/>
        <end position="394"/>
    </location>
</feature>
<dbReference type="Pfam" id="PF17965">
    <property type="entry name" value="MucBP_2"/>
    <property type="match status" value="1"/>
</dbReference>
<dbReference type="Pfam" id="PF17966">
    <property type="entry name" value="Muc_B2"/>
    <property type="match status" value="1"/>
</dbReference>
<evidence type="ECO:0000256" key="4">
    <source>
        <dbReference type="ARBA" id="ARBA00023088"/>
    </source>
</evidence>
<keyword evidence="1" id="KW-0134">Cell wall</keyword>
<accession>A0A437SSU4</accession>
<dbReference type="PROSITE" id="PS50847">
    <property type="entry name" value="GRAM_POS_ANCHORING"/>
    <property type="match status" value="1"/>
</dbReference>
<protein>
    <submittedName>
        <fullName evidence="8">LPXTG cell wall anchor domain-containing protein</fullName>
    </submittedName>
</protein>
<organism evidence="8 9">
    <name type="scientific">Lactobacillus xujianguonis</name>
    <dbReference type="NCBI Taxonomy" id="2495899"/>
    <lineage>
        <taxon>Bacteria</taxon>
        <taxon>Bacillati</taxon>
        <taxon>Bacillota</taxon>
        <taxon>Bacilli</taxon>
        <taxon>Lactobacillales</taxon>
        <taxon>Lactobacillaceae</taxon>
        <taxon>Lactobacillus</taxon>
    </lineage>
</organism>
<evidence type="ECO:0000256" key="2">
    <source>
        <dbReference type="ARBA" id="ARBA00022525"/>
    </source>
</evidence>
<keyword evidence="6" id="KW-0472">Membrane</keyword>
<dbReference type="InterPro" id="IPR041558">
    <property type="entry name" value="MucBP_2"/>
</dbReference>
<feature type="region of interest" description="Disordered" evidence="5">
    <location>
        <begin position="289"/>
        <end position="440"/>
    </location>
</feature>
<feature type="transmembrane region" description="Helical" evidence="6">
    <location>
        <begin position="458"/>
        <end position="477"/>
    </location>
</feature>
<feature type="non-terminal residue" evidence="8">
    <location>
        <position position="1"/>
    </location>
</feature>
<dbReference type="Proteomes" id="UP000288291">
    <property type="component" value="Unassembled WGS sequence"/>
</dbReference>
<gene>
    <name evidence="8" type="ORF">EJK17_10490</name>
</gene>
<reference evidence="8 9" key="1">
    <citation type="submission" date="2018-12" db="EMBL/GenBank/DDBJ databases">
        <authorList>
            <person name="Meng J."/>
        </authorList>
    </citation>
    <scope>NUCLEOTIDE SEQUENCE [LARGE SCALE GENOMIC DNA]</scope>
    <source>
        <strain evidence="8 9">HT111-2</strain>
    </source>
</reference>